<dbReference type="Gene3D" id="1.20.1560.10">
    <property type="entry name" value="ABC transporter type 1, transmembrane domain"/>
    <property type="match status" value="1"/>
</dbReference>
<dbReference type="STRING" id="6216.A0A0R3SL06"/>
<proteinExistence type="predicted"/>
<dbReference type="GO" id="GO:0015421">
    <property type="term" value="F:ABC-type oligopeptide transporter activity"/>
    <property type="evidence" value="ECO:0007669"/>
    <property type="project" value="TreeGrafter"/>
</dbReference>
<evidence type="ECO:0000313" key="6">
    <source>
        <dbReference type="WBParaSite" id="HDID_0000562101-mRNA-1"/>
    </source>
</evidence>
<dbReference type="WBParaSite" id="HDID_0000562101-mRNA-1">
    <property type="protein sequence ID" value="HDID_0000562101-mRNA-1"/>
    <property type="gene ID" value="HDID_0000562101"/>
</dbReference>
<dbReference type="PANTHER" id="PTHR43394:SF1">
    <property type="entry name" value="ATP-BINDING CASSETTE SUB-FAMILY B MEMBER 10, MITOCHONDRIAL"/>
    <property type="match status" value="1"/>
</dbReference>
<feature type="transmembrane region" description="Helical" evidence="5">
    <location>
        <begin position="45"/>
        <end position="69"/>
    </location>
</feature>
<name>A0A0R3SL06_HYMDI</name>
<evidence type="ECO:0000256" key="5">
    <source>
        <dbReference type="SAM" id="Phobius"/>
    </source>
</evidence>
<protein>
    <submittedName>
        <fullName evidence="6">ABC transmembrane type-1 domain-containing protein</fullName>
    </submittedName>
</protein>
<organism evidence="6">
    <name type="scientific">Hymenolepis diminuta</name>
    <name type="common">Rat tapeworm</name>
    <dbReference type="NCBI Taxonomy" id="6216"/>
    <lineage>
        <taxon>Eukaryota</taxon>
        <taxon>Metazoa</taxon>
        <taxon>Spiralia</taxon>
        <taxon>Lophotrochozoa</taxon>
        <taxon>Platyhelminthes</taxon>
        <taxon>Cestoda</taxon>
        <taxon>Eucestoda</taxon>
        <taxon>Cyclophyllidea</taxon>
        <taxon>Hymenolepididae</taxon>
        <taxon>Hymenolepis</taxon>
    </lineage>
</organism>
<keyword evidence="4 5" id="KW-0472">Membrane</keyword>
<dbReference type="PANTHER" id="PTHR43394">
    <property type="entry name" value="ATP-DEPENDENT PERMEASE MDL1, MITOCHONDRIAL"/>
    <property type="match status" value="1"/>
</dbReference>
<keyword evidence="3 5" id="KW-1133">Transmembrane helix</keyword>
<evidence type="ECO:0000256" key="1">
    <source>
        <dbReference type="ARBA" id="ARBA00004141"/>
    </source>
</evidence>
<evidence type="ECO:0000256" key="3">
    <source>
        <dbReference type="ARBA" id="ARBA00022989"/>
    </source>
</evidence>
<dbReference type="AlphaFoldDB" id="A0A0R3SL06"/>
<dbReference type="InterPro" id="IPR036640">
    <property type="entry name" value="ABC1_TM_sf"/>
</dbReference>
<accession>A0A0R3SL06</accession>
<dbReference type="SUPFAM" id="SSF52540">
    <property type="entry name" value="P-loop containing nucleoside triphosphate hydrolases"/>
    <property type="match status" value="1"/>
</dbReference>
<dbReference type="Gene3D" id="3.40.50.300">
    <property type="entry name" value="P-loop containing nucleotide triphosphate hydrolases"/>
    <property type="match status" value="1"/>
</dbReference>
<dbReference type="InterPro" id="IPR027417">
    <property type="entry name" value="P-loop_NTPase"/>
</dbReference>
<evidence type="ECO:0000256" key="2">
    <source>
        <dbReference type="ARBA" id="ARBA00022692"/>
    </source>
</evidence>
<sequence>LLYQDLPRHERHPVDSVITLISNNMAQIEESMGGNLSNFHRDMSLFIAGIVVALLFNTVIIEFHAYSIADSLSAKVLSMVHIAFAFGGEDNASDNELDIVLKDTVKYNVGVDMQNTIYDKIEKAERAANVYDFICSMPQMYDTGIGEGGVSLFIGSTLIAHCLTMVKNADRIIVMDRGRVQSLLT</sequence>
<keyword evidence="2 5" id="KW-0812">Transmembrane</keyword>
<comment type="subcellular location">
    <subcellularLocation>
        <location evidence="1">Membrane</location>
        <topology evidence="1">Multi-pass membrane protein</topology>
    </subcellularLocation>
</comment>
<dbReference type="InterPro" id="IPR039421">
    <property type="entry name" value="Type_1_exporter"/>
</dbReference>
<dbReference type="GO" id="GO:0005524">
    <property type="term" value="F:ATP binding"/>
    <property type="evidence" value="ECO:0007669"/>
    <property type="project" value="InterPro"/>
</dbReference>
<dbReference type="GO" id="GO:0016020">
    <property type="term" value="C:membrane"/>
    <property type="evidence" value="ECO:0007669"/>
    <property type="project" value="UniProtKB-SubCell"/>
</dbReference>
<evidence type="ECO:0000256" key="4">
    <source>
        <dbReference type="ARBA" id="ARBA00023136"/>
    </source>
</evidence>
<dbReference type="SUPFAM" id="SSF90123">
    <property type="entry name" value="ABC transporter transmembrane region"/>
    <property type="match status" value="1"/>
</dbReference>
<reference evidence="6" key="1">
    <citation type="submission" date="2017-02" db="UniProtKB">
        <authorList>
            <consortium name="WormBaseParasite"/>
        </authorList>
    </citation>
    <scope>IDENTIFICATION</scope>
</reference>